<evidence type="ECO:0000313" key="12">
    <source>
        <dbReference type="Proteomes" id="UP001597512"/>
    </source>
</evidence>
<comment type="caution">
    <text evidence="11">The sequence shown here is derived from an EMBL/GenBank/DDBJ whole genome shotgun (WGS) entry which is preliminary data.</text>
</comment>
<evidence type="ECO:0000256" key="8">
    <source>
        <dbReference type="SAM" id="MobiDB-lite"/>
    </source>
</evidence>
<sequence length="621" mass="71968">METSLRKQISRLPPVQRFPWIGQYFRLLNQQSRFSEARNLIQAALKTAQKNHLTTWEAYFMLRLGHLAETEGNHPVAIQTYLQTLNHYRALHLYDQQQIVFERICEVYHFQKNEPSYQHYVRQFAQLNQRYNQLPTRLPGFFIEQNKWERQGQLDSLLSSEQKVLTIMQISRDWDNYYSALDWYGKHLSQAGRYRKAEQTFRRCLAFGHQQDDQRRILYAYLHLPVVLLHLKQIKEAERYAKLALSRLAHDPERKEEHLTEVYQVLAQIAESKGDYPQALTYERLRNESRNNLLSTEKSRQIAEIDTRYQTAQKQARINELDRDNRRQLTQISWQAVGLLALLALLGLSLWQYRIIQRVNGQLMNTNQTVSQNNTLISEQSDRLAMLMRELNHRVKNNLAIISSLLKMQSKRLTDPLAVQAVQDGQRRVEAISLIHQQIYQTENLMDVPIKSYITDLTKGLLIGYGFNPETFDCHIEVADIKINVELAVPLGLILNEVLTNAFKYAYTNEARPYLKVLLQPDPNQPADRLLIEVQDNGPGLDGPGLTWPVLPRPGPTDKPRGGRAGIDNRSTSKVNPPTFGQRLIRELTGQLGGEMSFHNQAGTCFRLLIPRSAQPVRSLS</sequence>
<keyword evidence="6 11" id="KW-0418">Kinase</keyword>
<evidence type="ECO:0000256" key="1">
    <source>
        <dbReference type="ARBA" id="ARBA00000085"/>
    </source>
</evidence>
<organism evidence="11 12">
    <name type="scientific">Spirosoma flavum</name>
    <dbReference type="NCBI Taxonomy" id="2048557"/>
    <lineage>
        <taxon>Bacteria</taxon>
        <taxon>Pseudomonadati</taxon>
        <taxon>Bacteroidota</taxon>
        <taxon>Cytophagia</taxon>
        <taxon>Cytophagales</taxon>
        <taxon>Cytophagaceae</taxon>
        <taxon>Spirosoma</taxon>
    </lineage>
</organism>
<dbReference type="Proteomes" id="UP001597512">
    <property type="component" value="Unassembled WGS sequence"/>
</dbReference>
<accession>A0ABW6ART9</accession>
<evidence type="ECO:0000256" key="2">
    <source>
        <dbReference type="ARBA" id="ARBA00012438"/>
    </source>
</evidence>
<evidence type="ECO:0000256" key="7">
    <source>
        <dbReference type="ARBA" id="ARBA00022840"/>
    </source>
</evidence>
<dbReference type="InterPro" id="IPR003594">
    <property type="entry name" value="HATPase_dom"/>
</dbReference>
<evidence type="ECO:0000256" key="6">
    <source>
        <dbReference type="ARBA" id="ARBA00022777"/>
    </source>
</evidence>
<evidence type="ECO:0000313" key="11">
    <source>
        <dbReference type="EMBL" id="MFD2937334.1"/>
    </source>
</evidence>
<dbReference type="EC" id="2.7.13.3" evidence="2"/>
<dbReference type="RefSeq" id="WP_381507228.1">
    <property type="nucleotide sequence ID" value="NZ_JBHUOM010000025.1"/>
</dbReference>
<keyword evidence="5" id="KW-0547">Nucleotide-binding</keyword>
<keyword evidence="12" id="KW-1185">Reference proteome</keyword>
<dbReference type="Gene3D" id="3.30.565.10">
    <property type="entry name" value="Histidine kinase-like ATPase, C-terminal domain"/>
    <property type="match status" value="1"/>
</dbReference>
<protein>
    <recommendedName>
        <fullName evidence="2">histidine kinase</fullName>
        <ecNumber evidence="2">2.7.13.3</ecNumber>
    </recommendedName>
</protein>
<keyword evidence="4" id="KW-0808">Transferase</keyword>
<comment type="catalytic activity">
    <reaction evidence="1">
        <text>ATP + protein L-histidine = ADP + protein N-phospho-L-histidine.</text>
        <dbReference type="EC" id="2.7.13.3"/>
    </reaction>
</comment>
<dbReference type="Gene3D" id="1.25.40.10">
    <property type="entry name" value="Tetratricopeptide repeat domain"/>
    <property type="match status" value="2"/>
</dbReference>
<dbReference type="InterPro" id="IPR011495">
    <property type="entry name" value="Sig_transdc_His_kin_sub2_dim/P"/>
</dbReference>
<name>A0ABW6ART9_9BACT</name>
<dbReference type="SUPFAM" id="SSF55874">
    <property type="entry name" value="ATPase domain of HSP90 chaperone/DNA topoisomerase II/histidine kinase"/>
    <property type="match status" value="1"/>
</dbReference>
<proteinExistence type="predicted"/>
<dbReference type="Gene3D" id="3.30.450.20">
    <property type="entry name" value="PAS domain"/>
    <property type="match status" value="1"/>
</dbReference>
<dbReference type="Pfam" id="PF02518">
    <property type="entry name" value="HATPase_c"/>
    <property type="match status" value="1"/>
</dbReference>
<dbReference type="SUPFAM" id="SSF48452">
    <property type="entry name" value="TPR-like"/>
    <property type="match status" value="2"/>
</dbReference>
<evidence type="ECO:0000256" key="5">
    <source>
        <dbReference type="ARBA" id="ARBA00022741"/>
    </source>
</evidence>
<dbReference type="InterPro" id="IPR011990">
    <property type="entry name" value="TPR-like_helical_dom_sf"/>
</dbReference>
<feature type="domain" description="Histidine kinase/HSP90-like ATPase" evidence="9">
    <location>
        <begin position="489"/>
        <end position="612"/>
    </location>
</feature>
<evidence type="ECO:0000256" key="4">
    <source>
        <dbReference type="ARBA" id="ARBA00022679"/>
    </source>
</evidence>
<keyword evidence="3" id="KW-0597">Phosphoprotein</keyword>
<dbReference type="PANTHER" id="PTHR41523:SF8">
    <property type="entry name" value="ETHYLENE RESPONSE SENSOR PROTEIN"/>
    <property type="match status" value="1"/>
</dbReference>
<dbReference type="EMBL" id="JBHUOM010000025">
    <property type="protein sequence ID" value="MFD2937334.1"/>
    <property type="molecule type" value="Genomic_DNA"/>
</dbReference>
<feature type="region of interest" description="Disordered" evidence="8">
    <location>
        <begin position="543"/>
        <end position="578"/>
    </location>
</feature>
<gene>
    <name evidence="11" type="ORF">ACFS25_26410</name>
</gene>
<evidence type="ECO:0000259" key="9">
    <source>
        <dbReference type="Pfam" id="PF02518"/>
    </source>
</evidence>
<evidence type="ECO:0000256" key="3">
    <source>
        <dbReference type="ARBA" id="ARBA00022553"/>
    </source>
</evidence>
<dbReference type="PANTHER" id="PTHR41523">
    <property type="entry name" value="TWO-COMPONENT SYSTEM SENSOR PROTEIN"/>
    <property type="match status" value="1"/>
</dbReference>
<feature type="domain" description="Signal transduction histidine kinase subgroup 2 dimerisation and phosphoacceptor" evidence="10">
    <location>
        <begin position="390"/>
        <end position="462"/>
    </location>
</feature>
<reference evidence="12" key="1">
    <citation type="journal article" date="2019" name="Int. J. Syst. Evol. Microbiol.">
        <title>The Global Catalogue of Microorganisms (GCM) 10K type strain sequencing project: providing services to taxonomists for standard genome sequencing and annotation.</title>
        <authorList>
            <consortium name="The Broad Institute Genomics Platform"/>
            <consortium name="The Broad Institute Genome Sequencing Center for Infectious Disease"/>
            <person name="Wu L."/>
            <person name="Ma J."/>
        </authorList>
    </citation>
    <scope>NUCLEOTIDE SEQUENCE [LARGE SCALE GENOMIC DNA]</scope>
    <source>
        <strain evidence="12">KCTC 52490</strain>
    </source>
</reference>
<dbReference type="GO" id="GO:0016301">
    <property type="term" value="F:kinase activity"/>
    <property type="evidence" value="ECO:0007669"/>
    <property type="project" value="UniProtKB-KW"/>
</dbReference>
<evidence type="ECO:0000259" key="10">
    <source>
        <dbReference type="Pfam" id="PF07568"/>
    </source>
</evidence>
<dbReference type="InterPro" id="IPR036890">
    <property type="entry name" value="HATPase_C_sf"/>
</dbReference>
<keyword evidence="7" id="KW-0067">ATP-binding</keyword>
<dbReference type="Pfam" id="PF07568">
    <property type="entry name" value="HisKA_2"/>
    <property type="match status" value="1"/>
</dbReference>